<organism evidence="3 4">
    <name type="scientific">Candidatus Mediterraneibacter faecigallinarum</name>
    <dbReference type="NCBI Taxonomy" id="2838669"/>
    <lineage>
        <taxon>Bacteria</taxon>
        <taxon>Bacillati</taxon>
        <taxon>Bacillota</taxon>
        <taxon>Clostridia</taxon>
        <taxon>Lachnospirales</taxon>
        <taxon>Lachnospiraceae</taxon>
        <taxon>Mediterraneibacter</taxon>
    </lineage>
</organism>
<dbReference type="Proteomes" id="UP000823894">
    <property type="component" value="Unassembled WGS sequence"/>
</dbReference>
<sequence>MARERLNQKNFYIRLSEELNSTDGDIWAETVLRGEHAGEKYLICKAEGESAPGGAEETAVPAGDKGNSQVFRERIGRMPRLIICGGGHVSMPIIRMGKMLGFAVTVLEDRPKFADNARAAGADTVICEPFEKGLAGIRGDSDSWFVIVTRGHRYDTLCLENILGKTYAYAGMMGSRRRVAIVKEQLAARGISRELLESVHTPIGLKIGAETPEEIAVSIMAEIIQVKHSREKCGGYPSGLLSAILADDGRQKVLATIISRKGSAPRGTGTKMLIFEDGETVDTIGGGCVESEVIQKALLMMRAGGPDFQICEADLTMDAAEDEGMVCGGVVEVMLERMA</sequence>
<dbReference type="AlphaFoldDB" id="A0A9D2SZ32"/>
<dbReference type="EMBL" id="DWWK01000142">
    <property type="protein sequence ID" value="HJC39180.1"/>
    <property type="molecule type" value="Genomic_DNA"/>
</dbReference>
<dbReference type="PANTHER" id="PTHR30388">
    <property type="entry name" value="ALDEHYDE OXIDOREDUCTASE MOLYBDENUM COFACTOR ASSEMBLY PROTEIN"/>
    <property type="match status" value="1"/>
</dbReference>
<feature type="domain" description="XdhC- CoxI" evidence="1">
    <location>
        <begin position="246"/>
        <end position="307"/>
    </location>
</feature>
<dbReference type="PANTHER" id="PTHR30388:SF6">
    <property type="entry name" value="XANTHINE DEHYDROGENASE SUBUNIT A-RELATED"/>
    <property type="match status" value="1"/>
</dbReference>
<dbReference type="InterPro" id="IPR003777">
    <property type="entry name" value="XdhC_CoxI"/>
</dbReference>
<proteinExistence type="predicted"/>
<accession>A0A9D2SZ32</accession>
<dbReference type="InterPro" id="IPR052698">
    <property type="entry name" value="MoCofactor_Util/Proc"/>
</dbReference>
<gene>
    <name evidence="3" type="ORF">H9757_09005</name>
</gene>
<dbReference type="Pfam" id="PF13478">
    <property type="entry name" value="XdhC_C"/>
    <property type="match status" value="1"/>
</dbReference>
<protein>
    <submittedName>
        <fullName evidence="3">XdhC family protein</fullName>
    </submittedName>
</protein>
<comment type="caution">
    <text evidence="3">The sequence shown here is derived from an EMBL/GenBank/DDBJ whole genome shotgun (WGS) entry which is preliminary data.</text>
</comment>
<evidence type="ECO:0000259" key="2">
    <source>
        <dbReference type="Pfam" id="PF13478"/>
    </source>
</evidence>
<reference evidence="3" key="2">
    <citation type="submission" date="2021-04" db="EMBL/GenBank/DDBJ databases">
        <authorList>
            <person name="Gilroy R."/>
        </authorList>
    </citation>
    <scope>NUCLEOTIDE SEQUENCE</scope>
    <source>
        <strain evidence="3">ChiGjej1B1-1692</strain>
    </source>
</reference>
<reference evidence="3" key="1">
    <citation type="journal article" date="2021" name="PeerJ">
        <title>Extensive microbial diversity within the chicken gut microbiome revealed by metagenomics and culture.</title>
        <authorList>
            <person name="Gilroy R."/>
            <person name="Ravi A."/>
            <person name="Getino M."/>
            <person name="Pursley I."/>
            <person name="Horton D.L."/>
            <person name="Alikhan N.F."/>
            <person name="Baker D."/>
            <person name="Gharbi K."/>
            <person name="Hall N."/>
            <person name="Watson M."/>
            <person name="Adriaenssens E.M."/>
            <person name="Foster-Nyarko E."/>
            <person name="Jarju S."/>
            <person name="Secka A."/>
            <person name="Antonio M."/>
            <person name="Oren A."/>
            <person name="Chaudhuri R.R."/>
            <person name="La Ragione R."/>
            <person name="Hildebrand F."/>
            <person name="Pallen M.J."/>
        </authorList>
    </citation>
    <scope>NUCLEOTIDE SEQUENCE</scope>
    <source>
        <strain evidence="3">ChiGjej1B1-1692</strain>
    </source>
</reference>
<feature type="domain" description="XdhC Rossmann" evidence="2">
    <location>
        <begin position="81"/>
        <end position="223"/>
    </location>
</feature>
<evidence type="ECO:0000313" key="4">
    <source>
        <dbReference type="Proteomes" id="UP000823894"/>
    </source>
</evidence>
<dbReference type="Gene3D" id="3.40.50.720">
    <property type="entry name" value="NAD(P)-binding Rossmann-like Domain"/>
    <property type="match status" value="1"/>
</dbReference>
<dbReference type="Pfam" id="PF02625">
    <property type="entry name" value="XdhC_CoxI"/>
    <property type="match status" value="1"/>
</dbReference>
<dbReference type="InterPro" id="IPR027051">
    <property type="entry name" value="XdhC_Rossmann_dom"/>
</dbReference>
<evidence type="ECO:0000313" key="3">
    <source>
        <dbReference type="EMBL" id="HJC39180.1"/>
    </source>
</evidence>
<name>A0A9D2SZ32_9FIRM</name>
<evidence type="ECO:0000259" key="1">
    <source>
        <dbReference type="Pfam" id="PF02625"/>
    </source>
</evidence>